<gene>
    <name evidence="7" type="ORF">JCGZ_02956</name>
</gene>
<feature type="region of interest" description="Disordered" evidence="5">
    <location>
        <begin position="642"/>
        <end position="672"/>
    </location>
</feature>
<feature type="region of interest" description="Disordered" evidence="5">
    <location>
        <begin position="133"/>
        <end position="160"/>
    </location>
</feature>
<feature type="compositionally biased region" description="Polar residues" evidence="5">
    <location>
        <begin position="134"/>
        <end position="147"/>
    </location>
</feature>
<protein>
    <recommendedName>
        <fullName evidence="6">FYVE-type domain-containing protein</fullName>
    </recommendedName>
</protein>
<evidence type="ECO:0000313" key="8">
    <source>
        <dbReference type="Proteomes" id="UP000027138"/>
    </source>
</evidence>
<evidence type="ECO:0000256" key="5">
    <source>
        <dbReference type="SAM" id="MobiDB-lite"/>
    </source>
</evidence>
<dbReference type="OrthoDB" id="660555at2759"/>
<feature type="region of interest" description="Disordered" evidence="5">
    <location>
        <begin position="568"/>
        <end position="615"/>
    </location>
</feature>
<evidence type="ECO:0000256" key="4">
    <source>
        <dbReference type="PROSITE-ProRule" id="PRU00091"/>
    </source>
</evidence>
<name>A0A067L1B2_JATCU</name>
<feature type="region of interest" description="Disordered" evidence="5">
    <location>
        <begin position="976"/>
        <end position="1047"/>
    </location>
</feature>
<dbReference type="InterPro" id="IPR011011">
    <property type="entry name" value="Znf_FYVE_PHD"/>
</dbReference>
<evidence type="ECO:0000313" key="7">
    <source>
        <dbReference type="EMBL" id="KDP42226.1"/>
    </source>
</evidence>
<dbReference type="Proteomes" id="UP000027138">
    <property type="component" value="Unassembled WGS sequence"/>
</dbReference>
<dbReference type="STRING" id="180498.A0A067L1B2"/>
<dbReference type="Gene3D" id="3.30.40.10">
    <property type="entry name" value="Zinc/RING finger domain, C3HC4 (zinc finger)"/>
    <property type="match status" value="1"/>
</dbReference>
<feature type="region of interest" description="Disordered" evidence="5">
    <location>
        <begin position="1104"/>
        <end position="1140"/>
    </location>
</feature>
<feature type="compositionally biased region" description="Polar residues" evidence="5">
    <location>
        <begin position="651"/>
        <end position="663"/>
    </location>
</feature>
<organism evidence="7 8">
    <name type="scientific">Jatropha curcas</name>
    <name type="common">Barbados nut</name>
    <dbReference type="NCBI Taxonomy" id="180498"/>
    <lineage>
        <taxon>Eukaryota</taxon>
        <taxon>Viridiplantae</taxon>
        <taxon>Streptophyta</taxon>
        <taxon>Embryophyta</taxon>
        <taxon>Tracheophyta</taxon>
        <taxon>Spermatophyta</taxon>
        <taxon>Magnoliopsida</taxon>
        <taxon>eudicotyledons</taxon>
        <taxon>Gunneridae</taxon>
        <taxon>Pentapetalae</taxon>
        <taxon>rosids</taxon>
        <taxon>fabids</taxon>
        <taxon>Malpighiales</taxon>
        <taxon>Euphorbiaceae</taxon>
        <taxon>Crotonoideae</taxon>
        <taxon>Jatropheae</taxon>
        <taxon>Jatropha</taxon>
    </lineage>
</organism>
<evidence type="ECO:0000256" key="1">
    <source>
        <dbReference type="ARBA" id="ARBA00022723"/>
    </source>
</evidence>
<feature type="region of interest" description="Disordered" evidence="5">
    <location>
        <begin position="770"/>
        <end position="793"/>
    </location>
</feature>
<feature type="domain" description="FYVE-type" evidence="6">
    <location>
        <begin position="19"/>
        <end position="78"/>
    </location>
</feature>
<evidence type="ECO:0000259" key="6">
    <source>
        <dbReference type="PROSITE" id="PS50178"/>
    </source>
</evidence>
<feature type="compositionally biased region" description="Low complexity" evidence="5">
    <location>
        <begin position="987"/>
        <end position="1012"/>
    </location>
</feature>
<keyword evidence="1" id="KW-0479">Metal-binding</keyword>
<feature type="compositionally biased region" description="Polar residues" evidence="5">
    <location>
        <begin position="779"/>
        <end position="791"/>
    </location>
</feature>
<dbReference type="GO" id="GO:0008270">
    <property type="term" value="F:zinc ion binding"/>
    <property type="evidence" value="ECO:0007669"/>
    <property type="project" value="UniProtKB-KW"/>
</dbReference>
<keyword evidence="8" id="KW-1185">Reference proteome</keyword>
<dbReference type="Pfam" id="PF01363">
    <property type="entry name" value="FYVE"/>
    <property type="match status" value="1"/>
</dbReference>
<evidence type="ECO:0000256" key="2">
    <source>
        <dbReference type="ARBA" id="ARBA00022771"/>
    </source>
</evidence>
<accession>A0A067L1B2</accession>
<dbReference type="FunFam" id="3.30.40.10:FF:000925">
    <property type="entry name" value="Zinc finger protein, putative"/>
    <property type="match status" value="1"/>
</dbReference>
<dbReference type="InterPro" id="IPR019734">
    <property type="entry name" value="TPR_rpt"/>
</dbReference>
<evidence type="ECO:0000256" key="3">
    <source>
        <dbReference type="ARBA" id="ARBA00022833"/>
    </source>
</evidence>
<dbReference type="InterPro" id="IPR017455">
    <property type="entry name" value="Znf_FYVE-rel"/>
</dbReference>
<dbReference type="InterPro" id="IPR000306">
    <property type="entry name" value="Znf_FYVE"/>
</dbReference>
<dbReference type="PANTHER" id="PTHR47553:SF1">
    <property type="entry name" value="RING_FYVE_PHD ZINC FINGER SUPERFAMILY PROTEIN"/>
    <property type="match status" value="1"/>
</dbReference>
<dbReference type="KEGG" id="jcu:105629935"/>
<dbReference type="EMBL" id="KK914309">
    <property type="protein sequence ID" value="KDP42226.1"/>
    <property type="molecule type" value="Genomic_DNA"/>
</dbReference>
<reference evidence="7 8" key="1">
    <citation type="journal article" date="2014" name="PLoS ONE">
        <title>Global Analysis of Gene Expression Profiles in Physic Nut (Jatropha curcas L.) Seedlings Exposed to Salt Stress.</title>
        <authorList>
            <person name="Zhang L."/>
            <person name="Zhang C."/>
            <person name="Wu P."/>
            <person name="Chen Y."/>
            <person name="Li M."/>
            <person name="Jiang H."/>
            <person name="Wu G."/>
        </authorList>
    </citation>
    <scope>NUCLEOTIDE SEQUENCE [LARGE SCALE GENOMIC DNA]</scope>
    <source>
        <strain evidence="8">cv. GZQX0401</strain>
        <tissue evidence="7">Young leaves</tissue>
    </source>
</reference>
<keyword evidence="3" id="KW-0862">Zinc</keyword>
<dbReference type="SUPFAM" id="SSF57903">
    <property type="entry name" value="FYVE/PHD zinc finger"/>
    <property type="match status" value="1"/>
</dbReference>
<dbReference type="SMART" id="SM00028">
    <property type="entry name" value="TPR"/>
    <property type="match status" value="5"/>
</dbReference>
<dbReference type="AlphaFoldDB" id="A0A067L1B2"/>
<feature type="compositionally biased region" description="Basic and acidic residues" evidence="5">
    <location>
        <begin position="714"/>
        <end position="726"/>
    </location>
</feature>
<dbReference type="SMART" id="SM00064">
    <property type="entry name" value="FYVE"/>
    <property type="match status" value="1"/>
</dbReference>
<proteinExistence type="predicted"/>
<dbReference type="PROSITE" id="PS50178">
    <property type="entry name" value="ZF_FYVE"/>
    <property type="match status" value="1"/>
</dbReference>
<dbReference type="InterPro" id="IPR013083">
    <property type="entry name" value="Znf_RING/FYVE/PHD"/>
</dbReference>
<feature type="region of interest" description="Disordered" evidence="5">
    <location>
        <begin position="869"/>
        <end position="888"/>
    </location>
</feature>
<sequence length="1188" mass="131014">MLEKIGLPAKPSLRGSNWVVDASHCQGCSSQFTFINRKHHCRRCGGLFCNSCTQQRMVLRGQGDSPVRICEPCKKLEEAARFEMRYGHRNRTGRGSSKLMTKSEDEILNQIIGNDGKESSSAQQSNADLVLRRASSSASCSTPQEDSALSGGGEMNRSHSVNVPNHVLNEMGSTSPEELRQQALDEKKRYKILKGEGKSEEALKAFKRGKELERQADALELSIRKNRRKVLQSVNMAEAQNKDGLKECGTKNRQAYKEKDDLTAELRELGWTDADPHEDKKTVNMSLEGELSSLLGDISQRTDKDAGTGGTLKSQVVAHKRKALALKREGKLAEAKEELKKAKVIEKQLEEQELLGAAEDSDDEISVLIRSMGNDKQEELLVGYDQEHDFDFDHLMGTADDPGDNLEVTDDDLVDPEIAATLKSLGWTEDSDIQQNNAVHSVPIGKEGLLSEIRLLKKEALNQKRAGNIAEAMALLKKSKLLEKDLESMEGEADDLITHNTTTIQKSLTSQIVNANKNVDSKVAPKSRLMIQKELLALKKKALALRREGRLDEADEELKKGKVLEQQLEEMDNSSKAKSTQVNVGGKEPDLTFEYPDIQGNKPAGEEEEDVTDLDMHDPTYLSLLKNLGWKDEANDLASSLLKPSKENDNEPSVTQASSNLSSRRPKRSKGEIQRELLGLKRKALTLRREGKTDEAEEVLRSAKALETEMEEMEAPKKEIHVESNRPSDNIIRPPLISVVEEGDADDVTKKDMYDPSLLSMLKNLGWKNEEDEPVNAPGKQSKNVSVSSGHSIDPSLMVSVATSSTEGEIQRDHLGFLSNAGRDQGFGSIVQSHQSGNVMDLMTGDAWRGSQISAEKPDAHVQIDSLTSSEENLKSKKDRVSSGSDVSCQAEHQVHVASLTGSPKNLSSEVTVTAEKPLTHETNSSQRLASQISKSPLKQEVLARKRKAVALKREGKLLEAREELRQAKLLEKSLEADISDAETDTQDSTSVSSASSVQEKEPSASSSAPKPLSGRDRFKLQQQSLSHKRQALKLRREGRTEEAEAEFELAKALEAQLEEATSQDSSKYNVNMAESADDGLVEDLLDPQLLSALRAIGIEDVSPEKPAPVKFNPPKGEAVSPEKLGPVKLNPPRGEKVSQEKIQLEEQIKAEKVKAVNLKRSGKQGEALEALRRAKLYEKKLNSLVSN</sequence>
<feature type="compositionally biased region" description="Basic and acidic residues" evidence="5">
    <location>
        <begin position="872"/>
        <end position="881"/>
    </location>
</feature>
<feature type="region of interest" description="Disordered" evidence="5">
    <location>
        <begin position="710"/>
        <end position="729"/>
    </location>
</feature>
<keyword evidence="2 4" id="KW-0863">Zinc-finger</keyword>
<dbReference type="SUPFAM" id="SSF48452">
    <property type="entry name" value="TPR-like"/>
    <property type="match status" value="1"/>
</dbReference>
<dbReference type="PANTHER" id="PTHR47553">
    <property type="entry name" value="MYOSIN-11"/>
    <property type="match status" value="1"/>
</dbReference>
<dbReference type="InterPro" id="IPR011990">
    <property type="entry name" value="TPR-like_helical_dom_sf"/>
</dbReference>
<feature type="compositionally biased region" description="Polar residues" evidence="5">
    <location>
        <begin position="574"/>
        <end position="583"/>
    </location>
</feature>